<protein>
    <submittedName>
        <fullName evidence="1">Uncharacterized protein</fullName>
    </submittedName>
</protein>
<organism evidence="1">
    <name type="scientific">Arundo donax</name>
    <name type="common">Giant reed</name>
    <name type="synonym">Donax arundinaceus</name>
    <dbReference type="NCBI Taxonomy" id="35708"/>
    <lineage>
        <taxon>Eukaryota</taxon>
        <taxon>Viridiplantae</taxon>
        <taxon>Streptophyta</taxon>
        <taxon>Embryophyta</taxon>
        <taxon>Tracheophyta</taxon>
        <taxon>Spermatophyta</taxon>
        <taxon>Magnoliopsida</taxon>
        <taxon>Liliopsida</taxon>
        <taxon>Poales</taxon>
        <taxon>Poaceae</taxon>
        <taxon>PACMAD clade</taxon>
        <taxon>Arundinoideae</taxon>
        <taxon>Arundineae</taxon>
        <taxon>Arundo</taxon>
    </lineage>
</organism>
<evidence type="ECO:0000313" key="1">
    <source>
        <dbReference type="EMBL" id="JAD17740.1"/>
    </source>
</evidence>
<sequence length="15" mass="1856">MYKVWLLECHGGCWM</sequence>
<accession>A0A0A8XYL1</accession>
<reference evidence="1" key="2">
    <citation type="journal article" date="2015" name="Data Brief">
        <title>Shoot transcriptome of the giant reed, Arundo donax.</title>
        <authorList>
            <person name="Barrero R.A."/>
            <person name="Guerrero F.D."/>
            <person name="Moolhuijzen P."/>
            <person name="Goolsby J.A."/>
            <person name="Tidwell J."/>
            <person name="Bellgard S.E."/>
            <person name="Bellgard M.I."/>
        </authorList>
    </citation>
    <scope>NUCLEOTIDE SEQUENCE</scope>
    <source>
        <tissue evidence="1">Shoot tissue taken approximately 20 cm above the soil surface</tissue>
    </source>
</reference>
<name>A0A0A8XYL1_ARUDO</name>
<proteinExistence type="predicted"/>
<reference evidence="1" key="1">
    <citation type="submission" date="2014-09" db="EMBL/GenBank/DDBJ databases">
        <authorList>
            <person name="Magalhaes I.L.F."/>
            <person name="Oliveira U."/>
            <person name="Santos F.R."/>
            <person name="Vidigal T.H.D.A."/>
            <person name="Brescovit A.D."/>
            <person name="Santos A.J."/>
        </authorList>
    </citation>
    <scope>NUCLEOTIDE SEQUENCE</scope>
    <source>
        <tissue evidence="1">Shoot tissue taken approximately 20 cm above the soil surface</tissue>
    </source>
</reference>
<dbReference type="EMBL" id="GBRH01280155">
    <property type="protein sequence ID" value="JAD17740.1"/>
    <property type="molecule type" value="Transcribed_RNA"/>
</dbReference>